<evidence type="ECO:0000313" key="4">
    <source>
        <dbReference type="EMBL" id="CAD1818105.1"/>
    </source>
</evidence>
<organism evidence="4">
    <name type="scientific">Ananas comosus var. bracteatus</name>
    <name type="common">red pineapple</name>
    <dbReference type="NCBI Taxonomy" id="296719"/>
    <lineage>
        <taxon>Eukaryota</taxon>
        <taxon>Viridiplantae</taxon>
        <taxon>Streptophyta</taxon>
        <taxon>Embryophyta</taxon>
        <taxon>Tracheophyta</taxon>
        <taxon>Spermatophyta</taxon>
        <taxon>Magnoliopsida</taxon>
        <taxon>Liliopsida</taxon>
        <taxon>Poales</taxon>
        <taxon>Bromeliaceae</taxon>
        <taxon>Bromelioideae</taxon>
        <taxon>Ananas</taxon>
    </lineage>
</organism>
<dbReference type="AlphaFoldDB" id="A0A6V7NHP8"/>
<evidence type="ECO:0000259" key="3">
    <source>
        <dbReference type="PROSITE" id="PS50157"/>
    </source>
</evidence>
<feature type="region of interest" description="Disordered" evidence="2">
    <location>
        <begin position="78"/>
        <end position="144"/>
    </location>
</feature>
<dbReference type="GO" id="GO:0010044">
    <property type="term" value="P:response to aluminum ion"/>
    <property type="evidence" value="ECO:0007669"/>
    <property type="project" value="InterPro"/>
</dbReference>
<name>A0A6V7NHP8_ANACO</name>
<dbReference type="PANTHER" id="PTHR46352:SF1">
    <property type="entry name" value="PROTEIN SENSITIVE TO PROTON RHIZOTOXICITY 1"/>
    <property type="match status" value="1"/>
</dbReference>
<dbReference type="InterPro" id="IPR044300">
    <property type="entry name" value="STOP1/2"/>
</dbReference>
<dbReference type="GO" id="GO:0008270">
    <property type="term" value="F:zinc ion binding"/>
    <property type="evidence" value="ECO:0007669"/>
    <property type="project" value="UniProtKB-KW"/>
</dbReference>
<dbReference type="InterPro" id="IPR013087">
    <property type="entry name" value="Znf_C2H2_type"/>
</dbReference>
<dbReference type="PROSITE" id="PS50157">
    <property type="entry name" value="ZINC_FINGER_C2H2_2"/>
    <property type="match status" value="1"/>
</dbReference>
<feature type="domain" description="C2H2-type" evidence="3">
    <location>
        <begin position="56"/>
        <end position="84"/>
    </location>
</feature>
<proteinExistence type="predicted"/>
<sequence length="182" mass="20391">MLGCRQGWRADEPIPIDDHDLKESDDGGAADGENLPPGSYEVLQLEKEEILAPHTHFCSICGKGFKRDANLRMHMRATGMSTRPPRPSPSPRGPRLGTRARPAVLVPLRRVQAEQGAQEVPTVKDDPVREEPLQEEPLRQELHLQPMQHEEVLGHRGSQDPREALRARQVAVLVRDDVFEKG</sequence>
<accession>A0A6V7NHP8</accession>
<keyword evidence="1" id="KW-0863">Zinc-finger</keyword>
<protein>
    <recommendedName>
        <fullName evidence="3">C2H2-type domain-containing protein</fullName>
    </recommendedName>
</protein>
<evidence type="ECO:0000256" key="2">
    <source>
        <dbReference type="SAM" id="MobiDB-lite"/>
    </source>
</evidence>
<feature type="compositionally biased region" description="Basic and acidic residues" evidence="2">
    <location>
        <begin position="8"/>
        <end position="25"/>
    </location>
</feature>
<dbReference type="SUPFAM" id="SSF57667">
    <property type="entry name" value="beta-beta-alpha zinc fingers"/>
    <property type="match status" value="1"/>
</dbReference>
<gene>
    <name evidence="4" type="ORF">CB5_LOCUS1316</name>
</gene>
<dbReference type="EMBL" id="LR862138">
    <property type="protein sequence ID" value="CAD1818105.1"/>
    <property type="molecule type" value="Genomic_DNA"/>
</dbReference>
<reference evidence="4" key="1">
    <citation type="submission" date="2020-07" db="EMBL/GenBank/DDBJ databases">
        <authorList>
            <person name="Lin J."/>
        </authorList>
    </citation>
    <scope>NUCLEOTIDE SEQUENCE</scope>
</reference>
<evidence type="ECO:0000256" key="1">
    <source>
        <dbReference type="PROSITE-ProRule" id="PRU00042"/>
    </source>
</evidence>
<dbReference type="Gene3D" id="3.30.160.60">
    <property type="entry name" value="Classic Zinc Finger"/>
    <property type="match status" value="1"/>
</dbReference>
<dbReference type="GO" id="GO:0010447">
    <property type="term" value="P:response to acidic pH"/>
    <property type="evidence" value="ECO:0007669"/>
    <property type="project" value="InterPro"/>
</dbReference>
<feature type="region of interest" description="Disordered" evidence="2">
    <location>
        <begin position="1"/>
        <end position="38"/>
    </location>
</feature>
<feature type="compositionally biased region" description="Basic and acidic residues" evidence="2">
    <location>
        <begin position="122"/>
        <end position="144"/>
    </location>
</feature>
<dbReference type="InterPro" id="IPR036236">
    <property type="entry name" value="Znf_C2H2_sf"/>
</dbReference>
<dbReference type="PANTHER" id="PTHR46352">
    <property type="entry name" value="PROTEIN SENSITIVE TO PROTON RHIZOTOXICITY 1"/>
    <property type="match status" value="1"/>
</dbReference>
<keyword evidence="1" id="KW-0862">Zinc</keyword>
<keyword evidence="1" id="KW-0479">Metal-binding</keyword>